<dbReference type="Pfam" id="PF02493">
    <property type="entry name" value="MORN"/>
    <property type="match status" value="6"/>
</dbReference>
<evidence type="ECO:0000256" key="11">
    <source>
        <dbReference type="ARBA" id="ARBA00073772"/>
    </source>
</evidence>
<sequence length="354" mass="39581">MVAVIVSIFITQEYEGARNEAGERHGRGKARLPNGDTYEGSYEFGKRHGQVRTVDLTGWFSQFNALLVNATFSNDMNDIINVFQGTYKFKNGARYIGEYFRNKKHGQGTFIYPDGSRYEGEWANDQRHGHGVYYYVNNDTYTGEWFTHQRHGQGTYLYAETGSKYVGTWVNGQQEGAAELIHLNHRYQGKFLNKNVSPWEVTFANKVQNNPLWQPVQMCDRRILKTHRKLSPAYSNVGNKTAVPFSEPLVPTEDRTGGREGLAHFSGSQYKLPLSFSGDLLHCYRTRGGIGTSCVYSFSSVNQIPNICFLQLSVGVGVVFCFSGRGGAPSLGRKTPSSLLVLQASLHAPSRGGN</sequence>
<evidence type="ECO:0000256" key="2">
    <source>
        <dbReference type="ARBA" id="ARBA00022490"/>
    </source>
</evidence>
<reference evidence="15" key="3">
    <citation type="submission" date="2025-09" db="UniProtKB">
        <authorList>
            <consortium name="Ensembl"/>
        </authorList>
    </citation>
    <scope>IDENTIFICATION</scope>
</reference>
<comment type="function">
    <text evidence="9">Functions as part of axonemal radial spoke complexes that play an important part in the motility of sperm and cilia.</text>
</comment>
<dbReference type="GO" id="GO:0051321">
    <property type="term" value="P:meiotic cell cycle"/>
    <property type="evidence" value="ECO:0007669"/>
    <property type="project" value="UniProtKB-KW"/>
</dbReference>
<dbReference type="GeneTree" id="ENSGT00940000157240"/>
<keyword evidence="4" id="KW-0282">Flagellum</keyword>
<evidence type="ECO:0000256" key="8">
    <source>
        <dbReference type="ARBA" id="ARBA00023273"/>
    </source>
</evidence>
<dbReference type="PANTHER" id="PTHR43215">
    <property type="entry name" value="RADIAL SPOKE HEAD 1 HOMOLOG"/>
    <property type="match status" value="1"/>
</dbReference>
<evidence type="ECO:0000256" key="5">
    <source>
        <dbReference type="ARBA" id="ARBA00023069"/>
    </source>
</evidence>
<dbReference type="InterPro" id="IPR003409">
    <property type="entry name" value="MORN"/>
</dbReference>
<dbReference type="GO" id="GO:0035082">
    <property type="term" value="P:axoneme assembly"/>
    <property type="evidence" value="ECO:0007669"/>
    <property type="project" value="TreeGrafter"/>
</dbReference>
<reference evidence="15" key="2">
    <citation type="submission" date="2025-08" db="UniProtKB">
        <authorList>
            <consortium name="Ensembl"/>
        </authorList>
    </citation>
    <scope>IDENTIFICATION</scope>
</reference>
<dbReference type="Gene3D" id="2.20.110.10">
    <property type="entry name" value="Histone H3 K4-specific methyltransferase SET7/9 N-terminal domain"/>
    <property type="match status" value="2"/>
</dbReference>
<name>A0A8I5N8J7_PAPAN</name>
<keyword evidence="16" id="KW-1185">Reference proteome</keyword>
<evidence type="ECO:0000313" key="16">
    <source>
        <dbReference type="Proteomes" id="UP000028761"/>
    </source>
</evidence>
<dbReference type="SUPFAM" id="SSF82185">
    <property type="entry name" value="Histone H3 K4-specific methyltransferase SET7/9 N-terminal domain"/>
    <property type="match status" value="2"/>
</dbReference>
<dbReference type="FunFam" id="2.20.110.10:FF:000010">
    <property type="entry name" value="Radial spoke head 1 homolog"/>
    <property type="match status" value="1"/>
</dbReference>
<evidence type="ECO:0000313" key="15">
    <source>
        <dbReference type="Ensembl" id="ENSPANP00000052739.1"/>
    </source>
</evidence>
<evidence type="ECO:0000256" key="3">
    <source>
        <dbReference type="ARBA" id="ARBA00022737"/>
    </source>
</evidence>
<evidence type="ECO:0000256" key="6">
    <source>
        <dbReference type="ARBA" id="ARBA00023212"/>
    </source>
</evidence>
<evidence type="ECO:0000256" key="7">
    <source>
        <dbReference type="ARBA" id="ARBA00023254"/>
    </source>
</evidence>
<comment type="subcellular location">
    <subcellularLocation>
        <location evidence="1">Cytoplasm</location>
        <location evidence="1">Cytoskeleton</location>
        <location evidence="1">Flagellum axoneme</location>
    </subcellularLocation>
</comment>
<dbReference type="Ensembl" id="ENSPANT00000072267.1">
    <property type="protein sequence ID" value="ENSPANP00000052739.1"/>
    <property type="gene ID" value="ENSPANG00000039438.1"/>
</dbReference>
<keyword evidence="8" id="KW-0966">Cell projection</keyword>
<proteinExistence type="predicted"/>
<dbReference type="Proteomes" id="UP000028761">
    <property type="component" value="Chromosome 4"/>
</dbReference>
<evidence type="ECO:0000256" key="12">
    <source>
        <dbReference type="ARBA" id="ARBA00080404"/>
    </source>
</evidence>
<evidence type="ECO:0000256" key="1">
    <source>
        <dbReference type="ARBA" id="ARBA00004611"/>
    </source>
</evidence>
<reference evidence="15 16" key="1">
    <citation type="submission" date="2012-03" db="EMBL/GenBank/DDBJ databases">
        <title>Whole Genome Assembly of Papio anubis.</title>
        <authorList>
            <person name="Liu Y.L."/>
            <person name="Abraham K.A."/>
            <person name="Akbar H.A."/>
            <person name="Ali S.A."/>
            <person name="Anosike U.A."/>
            <person name="Aqrawi P.A."/>
            <person name="Arias F.A."/>
            <person name="Attaway T.A."/>
            <person name="Awwad R.A."/>
            <person name="Babu C.B."/>
            <person name="Bandaranaike D.B."/>
            <person name="Battles P.B."/>
            <person name="Bell A.B."/>
            <person name="Beltran B.B."/>
            <person name="Berhane-Mersha D.B."/>
            <person name="Bess C.B."/>
            <person name="Bickham C.B."/>
            <person name="Bolden T.B."/>
            <person name="Carter K.C."/>
            <person name="Chau D.C."/>
            <person name="Chavez A.C."/>
            <person name="Clerc-Blankenburg K.C."/>
            <person name="Coyle M.C."/>
            <person name="Dao M.D."/>
            <person name="Davila M.L.D."/>
            <person name="Davy-Carroll L.D."/>
            <person name="Denson S.D."/>
            <person name="Dinh H.D."/>
            <person name="Fernandez S.F."/>
            <person name="Fernando P.F."/>
            <person name="Forbes L.F."/>
            <person name="Francis C.F."/>
            <person name="Francisco L.F."/>
            <person name="Fu Q.F."/>
            <person name="Garcia-Iii R.G."/>
            <person name="Garrett T.G."/>
            <person name="Gross S.G."/>
            <person name="Gubbala S.G."/>
            <person name="Hirani K.H."/>
            <person name="Hogues M.H."/>
            <person name="Hollins B.H."/>
            <person name="Jackson L.J."/>
            <person name="Javaid M.J."/>
            <person name="Jhangiani S.J."/>
            <person name="Johnson A.J."/>
            <person name="Johnson B.J."/>
            <person name="Jones J.J."/>
            <person name="Joshi V.J."/>
            <person name="Kalu J.K."/>
            <person name="Khan N.K."/>
            <person name="Korchina V.K."/>
            <person name="Kovar C.K."/>
            <person name="Lago L.L."/>
            <person name="Lara F.L."/>
            <person name="Le T.-K.L."/>
            <person name="Lee S.L."/>
            <person name="Legall-Iii F.L."/>
            <person name="Lemon S.L."/>
            <person name="Liu J.L."/>
            <person name="Liu Y.-S.L."/>
            <person name="Liyanage D.L."/>
            <person name="Lopez J.L."/>
            <person name="Lorensuhewa L.L."/>
            <person name="Mata R.M."/>
            <person name="Mathew T.M."/>
            <person name="Mercado C.M."/>
            <person name="Mercado I.M."/>
            <person name="Morales K.M."/>
            <person name="Morgan M.M."/>
            <person name="Munidasa M.M."/>
            <person name="Ngo D.N."/>
            <person name="Nguyen L.N."/>
            <person name="Nguyen T.N."/>
            <person name="Nguyen N.N."/>
            <person name="Obregon M.O."/>
            <person name="Okwuonu G.O."/>
            <person name="Ongeri F.O."/>
            <person name="Onwere C.O."/>
            <person name="Osifeso I.O."/>
            <person name="Parra A.P."/>
            <person name="Patil S.P."/>
            <person name="Perez A.P."/>
            <person name="Perez Y.P."/>
            <person name="Pham C.P."/>
            <person name="Pu L.-L.P."/>
            <person name="Puazo M.P."/>
            <person name="Quiroz J.Q."/>
            <person name="Rouhana J.R."/>
            <person name="Ruiz M.R."/>
            <person name="Ruiz S.-J.R."/>
            <person name="Saada N.S."/>
            <person name="Santibanez J.S."/>
            <person name="Scheel M.S."/>
            <person name="Schneider B.S."/>
            <person name="Simmons D.S."/>
            <person name="Sisson I.S."/>
            <person name="Tang L.-Y.T."/>
            <person name="Thornton R.T."/>
            <person name="Tisius J.T."/>
            <person name="Toledanes G.T."/>
            <person name="Trejos Z.T."/>
            <person name="Usmani K.U."/>
            <person name="Varghese R.V."/>
            <person name="Vattathil S.V."/>
            <person name="Vee V.V."/>
            <person name="Walker D.W."/>
            <person name="Weissenberger G.W."/>
            <person name="White C.W."/>
            <person name="Williams A.W."/>
            <person name="Woodworth J.W."/>
            <person name="Wright R.W."/>
            <person name="Zhu Y.Z."/>
            <person name="Han Y.H."/>
            <person name="Newsham I.N."/>
            <person name="Nazareth L.N."/>
            <person name="Worley K.W."/>
            <person name="Muzny D.M."/>
            <person name="Rogers J.R."/>
            <person name="Gibbs R.G."/>
        </authorList>
    </citation>
    <scope>NUCLEOTIDE SEQUENCE [LARGE SCALE GENOMIC DNA]</scope>
</reference>
<dbReference type="SMART" id="SM00698">
    <property type="entry name" value="MORN"/>
    <property type="match status" value="6"/>
</dbReference>
<keyword evidence="6" id="KW-0206">Cytoskeleton</keyword>
<evidence type="ECO:0000256" key="14">
    <source>
        <dbReference type="ARBA" id="ARBA00082644"/>
    </source>
</evidence>
<dbReference type="GO" id="GO:0005634">
    <property type="term" value="C:nucleus"/>
    <property type="evidence" value="ECO:0007669"/>
    <property type="project" value="TreeGrafter"/>
</dbReference>
<evidence type="ECO:0000256" key="9">
    <source>
        <dbReference type="ARBA" id="ARBA00056649"/>
    </source>
</evidence>
<dbReference type="GO" id="GO:0007286">
    <property type="term" value="P:spermatid development"/>
    <property type="evidence" value="ECO:0007669"/>
    <property type="project" value="TreeGrafter"/>
</dbReference>
<dbReference type="GO" id="GO:0031514">
    <property type="term" value="C:motile cilium"/>
    <property type="evidence" value="ECO:0007669"/>
    <property type="project" value="TreeGrafter"/>
</dbReference>
<accession>A0A8I5N8J7</accession>
<keyword evidence="3" id="KW-0677">Repeat</keyword>
<evidence type="ECO:0000256" key="13">
    <source>
        <dbReference type="ARBA" id="ARBA00080629"/>
    </source>
</evidence>
<keyword evidence="7" id="KW-0469">Meiosis</keyword>
<dbReference type="PANTHER" id="PTHR43215:SF14">
    <property type="entry name" value="RADIAL SPOKE HEAD 1 HOMOLOG"/>
    <property type="match status" value="1"/>
</dbReference>
<evidence type="ECO:0000256" key="10">
    <source>
        <dbReference type="ARBA" id="ARBA00065854"/>
    </source>
</evidence>
<evidence type="ECO:0000256" key="4">
    <source>
        <dbReference type="ARBA" id="ARBA00022846"/>
    </source>
</evidence>
<dbReference type="AlphaFoldDB" id="A0A8I5N8J7"/>
<comment type="subunit">
    <text evidence="10">Component of the axonemal radial spoke 1 (RS1) and 2 (RS2) complexes, at least composed of spoke head proteins RSPH1, RSPH3, RSPH9 and the cilia-specific component RSPH4A or sperm-specific component RSPH6A, spoke stalk proteins RSPH14, DNAJB13, DYDC1, ROPN1L and NME5, and the RS1 complex-specific anchor protein IQUB. Interacts with RSPH3B. Interacts with RSPH4A. Interacts with RSPH6A.</text>
</comment>
<keyword evidence="5" id="KW-0969">Cilium</keyword>
<keyword evidence="2" id="KW-0963">Cytoplasm</keyword>
<organism evidence="15 16">
    <name type="scientific">Papio anubis</name>
    <name type="common">Olive baboon</name>
    <dbReference type="NCBI Taxonomy" id="9555"/>
    <lineage>
        <taxon>Eukaryota</taxon>
        <taxon>Metazoa</taxon>
        <taxon>Chordata</taxon>
        <taxon>Craniata</taxon>
        <taxon>Vertebrata</taxon>
        <taxon>Euteleostomi</taxon>
        <taxon>Mammalia</taxon>
        <taxon>Eutheria</taxon>
        <taxon>Euarchontoglires</taxon>
        <taxon>Primates</taxon>
        <taxon>Haplorrhini</taxon>
        <taxon>Catarrhini</taxon>
        <taxon>Cercopithecidae</taxon>
        <taxon>Cercopithecinae</taxon>
        <taxon>Papio</taxon>
    </lineage>
</organism>
<protein>
    <recommendedName>
        <fullName evidence="11">Radial spoke head 1 homolog</fullName>
    </recommendedName>
    <alternativeName>
        <fullName evidence="12">Male meiotic metaphase chromosome-associated acidic protein</fullName>
    </alternativeName>
    <alternativeName>
        <fullName evidence="14">Meichroacidin</fullName>
    </alternativeName>
    <alternativeName>
        <fullName evidence="13">Testis-specific gene A2 protein</fullName>
    </alternativeName>
</protein>